<keyword evidence="1" id="KW-0175">Coiled coil</keyword>
<proteinExistence type="predicted"/>
<name>E4XRH9_OIKDI</name>
<feature type="region of interest" description="Disordered" evidence="2">
    <location>
        <begin position="805"/>
        <end position="870"/>
    </location>
</feature>
<organism evidence="3">
    <name type="scientific">Oikopleura dioica</name>
    <name type="common">Tunicate</name>
    <dbReference type="NCBI Taxonomy" id="34765"/>
    <lineage>
        <taxon>Eukaryota</taxon>
        <taxon>Metazoa</taxon>
        <taxon>Chordata</taxon>
        <taxon>Tunicata</taxon>
        <taxon>Appendicularia</taxon>
        <taxon>Copelata</taxon>
        <taxon>Oikopleuridae</taxon>
        <taxon>Oikopleura</taxon>
    </lineage>
</organism>
<dbReference type="Proteomes" id="UP000001307">
    <property type="component" value="Unassembled WGS sequence"/>
</dbReference>
<feature type="coiled-coil region" evidence="1">
    <location>
        <begin position="152"/>
        <end position="370"/>
    </location>
</feature>
<gene>
    <name evidence="3" type="ORF">GSOID_T00001764001</name>
</gene>
<accession>E4XRH9</accession>
<evidence type="ECO:0000256" key="1">
    <source>
        <dbReference type="SAM" id="Coils"/>
    </source>
</evidence>
<dbReference type="InParanoid" id="E4XRH9"/>
<feature type="compositionally biased region" description="Polar residues" evidence="2">
    <location>
        <begin position="579"/>
        <end position="591"/>
    </location>
</feature>
<feature type="compositionally biased region" description="Low complexity" evidence="2">
    <location>
        <begin position="596"/>
        <end position="614"/>
    </location>
</feature>
<evidence type="ECO:0000313" key="3">
    <source>
        <dbReference type="EMBL" id="CBY12395.1"/>
    </source>
</evidence>
<feature type="compositionally biased region" description="Low complexity" evidence="2">
    <location>
        <begin position="848"/>
        <end position="868"/>
    </location>
</feature>
<dbReference type="EMBL" id="FN653118">
    <property type="protein sequence ID" value="CBY12395.1"/>
    <property type="molecule type" value="Genomic_DNA"/>
</dbReference>
<feature type="compositionally biased region" description="Polar residues" evidence="2">
    <location>
        <begin position="836"/>
        <end position="847"/>
    </location>
</feature>
<sequence>MSELEESHLQVKNKSKKLLLSQKQLLTENKQLKEKIKILKKSQEDSIATSSSFNEEKTVLLAQNSEYSELIKSQSDQLAALSTQCAEMESAMSANEAEKVRLSKELASAIERLKMGESQLIELSEKCKIFQNTNAQLQSSFDAESAHRNEEKSSLISQIEELSSENEENRRQIQAIQQERDSTVSKMRQEIEQLHLVSHESKELADRLGQLENTLQSQTSKMEDKKAFFEKSRQELEVKVQTLTLHNEELLKSLNNPQSQPVDPVLQSKLIELQSQNQFFEAKINELSDLIDSQRTQISFINDEKNSIQDELAQLSAAKAAADQFLSSQHAEIVRLSDEQNENAEFMDEREQLTRKLADQEDILTKLQYAITSEIGQELQSDSSFSDDPSAPISERIQAAISAYFRNQQQTSIELKSANENLFQLTQERDRIQKEYREVCEQVVELQKERESSGGQFIPSQRDYFYSEGNANEAKETDQNFGEALEEAIRNEKTKFKGEKESLQHRVKSLEAQVNNLESLLEEADKEQIRSQSHNHSHSNNKIEEEIKDRKQAPDEIDFYNQQNNQAQYINSFQEPESTQTFFQPSDQNVPVDSYSKTSTEQTTQKTENNVTEEIQVSPPEQNPQTYSFFTPNQDQTELLSTPEAPEKIEDSFAPTDDTQNTASFFQPNNQAENDFVPPPVHPEFTDNNEQPASFFTPNVVKSESEEIQVNPVANSFSNEPAQITSSFFTPNSGEQDVKENPVVSSFFSSEPAPSANSFFTSNLKNETHIDSFDPVPVPVPAPVPHFQPAGNSFQQNQAESSFFTPNVESSQNQPAQSFFVPNSASSPESAFAPAQQESPSFFTPNTDDSFNQSQSSAFDSFSQPSSQNQTVEDETLFNPALTENHVFEFYEIIKEIELQYFGSCVHLWNPENISWSIVEFTSGLEITGRLGPMIKDGLNEFVKLSGGIQRIQIPICGWYEIFAKGADNYTKSIRGDSVCAIFYLEKDELIDVLIGQAGTSRLRGSGGTFVTAGENPVPLVIAGGAGADYMGRSSDQAQSALAHCSFNDGGGFSNAKSSEVLLLDGYSRKP</sequence>
<protein>
    <submittedName>
        <fullName evidence="3">Uncharacterized protein</fullName>
    </submittedName>
</protein>
<keyword evidence="4" id="KW-1185">Reference proteome</keyword>
<feature type="compositionally biased region" description="Polar residues" evidence="2">
    <location>
        <begin position="805"/>
        <end position="821"/>
    </location>
</feature>
<feature type="compositionally biased region" description="Low complexity" evidence="2">
    <location>
        <begin position="822"/>
        <end position="835"/>
    </location>
</feature>
<evidence type="ECO:0000256" key="2">
    <source>
        <dbReference type="SAM" id="MobiDB-lite"/>
    </source>
</evidence>
<feature type="coiled-coil region" evidence="1">
    <location>
        <begin position="71"/>
        <end position="105"/>
    </location>
</feature>
<reference evidence="3" key="1">
    <citation type="journal article" date="2010" name="Science">
        <title>Plasticity of animal genome architecture unmasked by rapid evolution of a pelagic tunicate.</title>
        <authorList>
            <person name="Denoeud F."/>
            <person name="Henriet S."/>
            <person name="Mungpakdee S."/>
            <person name="Aury J.M."/>
            <person name="Da Silva C."/>
            <person name="Brinkmann H."/>
            <person name="Mikhaleva J."/>
            <person name="Olsen L.C."/>
            <person name="Jubin C."/>
            <person name="Canestro C."/>
            <person name="Bouquet J.M."/>
            <person name="Danks G."/>
            <person name="Poulain J."/>
            <person name="Campsteijn C."/>
            <person name="Adamski M."/>
            <person name="Cross I."/>
            <person name="Yadetie F."/>
            <person name="Muffato M."/>
            <person name="Louis A."/>
            <person name="Butcher S."/>
            <person name="Tsagkogeorga G."/>
            <person name="Konrad A."/>
            <person name="Singh S."/>
            <person name="Jensen M.F."/>
            <person name="Cong E.H."/>
            <person name="Eikeseth-Otteraa H."/>
            <person name="Noel B."/>
            <person name="Anthouard V."/>
            <person name="Porcel B.M."/>
            <person name="Kachouri-Lafond R."/>
            <person name="Nishino A."/>
            <person name="Ugolini M."/>
            <person name="Chourrout P."/>
            <person name="Nishida H."/>
            <person name="Aasland R."/>
            <person name="Huzurbazar S."/>
            <person name="Westhof E."/>
            <person name="Delsuc F."/>
            <person name="Lehrach H."/>
            <person name="Reinhardt R."/>
            <person name="Weissenbach J."/>
            <person name="Roy S.W."/>
            <person name="Artiguenave F."/>
            <person name="Postlethwait J.H."/>
            <person name="Manak J.R."/>
            <person name="Thompson E.M."/>
            <person name="Jaillon O."/>
            <person name="Du Pasquier L."/>
            <person name="Boudinot P."/>
            <person name="Liberles D.A."/>
            <person name="Volff J.N."/>
            <person name="Philippe H."/>
            <person name="Lenhard B."/>
            <person name="Roest Crollius H."/>
            <person name="Wincker P."/>
            <person name="Chourrout D."/>
        </authorList>
    </citation>
    <scope>NUCLEOTIDE SEQUENCE [LARGE SCALE GENOMIC DNA]</scope>
</reference>
<feature type="region of interest" description="Disordered" evidence="2">
    <location>
        <begin position="579"/>
        <end position="624"/>
    </location>
</feature>
<evidence type="ECO:0000313" key="4">
    <source>
        <dbReference type="Proteomes" id="UP000001307"/>
    </source>
</evidence>
<dbReference type="AlphaFoldDB" id="E4XRH9"/>
<dbReference type="OrthoDB" id="10579754at2759"/>
<feature type="coiled-coil region" evidence="1">
    <location>
        <begin position="415"/>
        <end position="449"/>
    </location>
</feature>
<feature type="region of interest" description="Disordered" evidence="2">
    <location>
        <begin position="528"/>
        <end position="547"/>
    </location>
</feature>